<dbReference type="InterPro" id="IPR024660">
    <property type="entry name" value="UCS_central_dom"/>
</dbReference>
<dbReference type="SMART" id="SM00028">
    <property type="entry name" value="TPR"/>
    <property type="match status" value="3"/>
</dbReference>
<dbReference type="EMBL" id="LR791648">
    <property type="protein sequence ID" value="CAB3267510.1"/>
    <property type="molecule type" value="mRNA"/>
</dbReference>
<dbReference type="InterPro" id="IPR019734">
    <property type="entry name" value="TPR_rpt"/>
</dbReference>
<evidence type="ECO:0000256" key="6">
    <source>
        <dbReference type="ARBA" id="ARBA00022782"/>
    </source>
</evidence>
<keyword evidence="8" id="KW-0143">Chaperone</keyword>
<evidence type="ECO:0000256" key="3">
    <source>
        <dbReference type="ARBA" id="ARBA00022490"/>
    </source>
</evidence>
<dbReference type="SUPFAM" id="SSF48371">
    <property type="entry name" value="ARM repeat"/>
    <property type="match status" value="2"/>
</dbReference>
<dbReference type="PANTHER" id="PTHR45994:SF1">
    <property type="entry name" value="FI21225P1"/>
    <property type="match status" value="1"/>
</dbReference>
<keyword evidence="6" id="KW-0221">Differentiation</keyword>
<reference evidence="10" key="1">
    <citation type="submission" date="2020-04" db="EMBL/GenBank/DDBJ databases">
        <authorList>
            <person name="Neveu A P."/>
        </authorList>
    </citation>
    <scope>NUCLEOTIDE SEQUENCE</scope>
    <source>
        <tissue evidence="10">Whole embryo</tissue>
    </source>
</reference>
<keyword evidence="2" id="KW-0217">Developmental protein</keyword>
<dbReference type="GO" id="GO:0048471">
    <property type="term" value="C:perinuclear region of cytoplasm"/>
    <property type="evidence" value="ECO:0007669"/>
    <property type="project" value="UniProtKB-SubCell"/>
</dbReference>
<dbReference type="AlphaFoldDB" id="A0A6F9DWX8"/>
<evidence type="ECO:0000313" key="10">
    <source>
        <dbReference type="EMBL" id="CAB3267510.1"/>
    </source>
</evidence>
<evidence type="ECO:0000256" key="8">
    <source>
        <dbReference type="ARBA" id="ARBA00023186"/>
    </source>
</evidence>
<evidence type="ECO:0000256" key="1">
    <source>
        <dbReference type="ARBA" id="ARBA00004556"/>
    </source>
</evidence>
<dbReference type="Gene3D" id="1.25.40.10">
    <property type="entry name" value="Tetratricopeptide repeat domain"/>
    <property type="match status" value="1"/>
</dbReference>
<dbReference type="FunFam" id="1.25.40.10:FF:000025">
    <property type="entry name" value="Unc-45 myosin chaperone B"/>
    <property type="match status" value="1"/>
</dbReference>
<comment type="subcellular location">
    <subcellularLocation>
        <location evidence="1">Cytoplasm</location>
        <location evidence="1">Perinuclear region</location>
    </subcellularLocation>
</comment>
<evidence type="ECO:0000259" key="9">
    <source>
        <dbReference type="Pfam" id="PF11701"/>
    </source>
</evidence>
<accession>A0A6F9DWX8</accession>
<dbReference type="SUPFAM" id="SSF48452">
    <property type="entry name" value="TPR-like"/>
    <property type="match status" value="1"/>
</dbReference>
<dbReference type="Pfam" id="PF11701">
    <property type="entry name" value="UNC45-central"/>
    <property type="match status" value="1"/>
</dbReference>
<dbReference type="Gene3D" id="1.25.10.10">
    <property type="entry name" value="Leucine-rich Repeat Variant"/>
    <property type="match status" value="2"/>
</dbReference>
<dbReference type="InterPro" id="IPR011989">
    <property type="entry name" value="ARM-like"/>
</dbReference>
<dbReference type="GO" id="GO:0007517">
    <property type="term" value="P:muscle organ development"/>
    <property type="evidence" value="ECO:0007669"/>
    <property type="project" value="UniProtKB-KW"/>
</dbReference>
<gene>
    <name evidence="10" type="primary">Unc45b-002</name>
</gene>
<dbReference type="PANTHER" id="PTHR45994">
    <property type="entry name" value="FI21225P1"/>
    <property type="match status" value="1"/>
</dbReference>
<sequence length="937" mass="103873">MTNQNLLSSAELKEEGNKFFKAGEYVEAAKCYSDAISQCEDKNEKLVYYKNRAACYLKLDRYQEAVDDSTKALTISGSDTKALFRRVQSLEKLGQFSDAYVDARRLYKIEPKNKAVQEMCFRLRNIMEMKMFEENSTENRVNSMLKILFDKTSDKDKRQKAGDNLVVLSRDEAGAERIFREGGPAALTDLLEQRDPYVRLSAIRTLSALCNGHQARAIVLLREVGVERMCSCMGSKDATEEMSMATLHLFQSIADSLNSQDKVNLRGTENAMRADYAKDLMAILVSLKNMLADKEVSAQGRDNAVSLIAKNIPRKDLRAGNNGRTMAFLEIGGLQTLLEIASFGFKPDVAPVDITPNTRLNCAVALTKLYDDLGGDAARTVWDEKVRQYLQSLFSSGSMTGNMQAMSVLTCLLQGPFDSGQKALGMKGVLETMVAMTGAEEEIVQIAAIEAIITSTSKQNKATFVVENGATLLKELFKNTKSDGVKIRALVGLCKLGSSHGTDVSMRAFADGSSQKLAKQCRKFLANPAKDFDLRKWAAEGLSYLTLDADVKEDMCRDQEALDALFQLAKSKDKTVMYGVVSCLVNCTNTYDKNDDAVPEMIELAKYAKHHIPEEHDKDKPTYVKYRVKLLVEAGMVNALVALANTDTALLTDTSKELLCRVFLVSVENEENRGLVVAAGGGKCLVPLCTEGTQKGKRCAAQAVARIAITSNPAIAFPGQRSLECVRVLKQLLHPECDSLQNFEALMALTNLAGMDDTHRRRIIREKMLSEVESYMLEDHEYLRRSGTELFCNLCMCQEMVEIMEQESHERVKIFVLLCSEDDEATRKAAAGGLAMLTAKSEKICRKIRETSKSWLENLSIVSLDENLEIQHRGLVIVYNIVSNCKFSAEDIVASNILEILIVMSKDESPAKSKARATAIAALRKLEDDKFIQATGL</sequence>
<keyword evidence="7" id="KW-0802">TPR repeat</keyword>
<keyword evidence="3" id="KW-0963">Cytoplasm</keyword>
<keyword evidence="4" id="KW-0517">Myogenesis</keyword>
<proteinExistence type="evidence at transcript level"/>
<dbReference type="GO" id="GO:0051879">
    <property type="term" value="F:Hsp90 protein binding"/>
    <property type="evidence" value="ECO:0007669"/>
    <property type="project" value="TreeGrafter"/>
</dbReference>
<name>A0A6F9DWX8_9ASCI</name>
<evidence type="ECO:0000256" key="2">
    <source>
        <dbReference type="ARBA" id="ARBA00022473"/>
    </source>
</evidence>
<evidence type="ECO:0000256" key="7">
    <source>
        <dbReference type="ARBA" id="ARBA00022803"/>
    </source>
</evidence>
<evidence type="ECO:0000256" key="5">
    <source>
        <dbReference type="ARBA" id="ARBA00022737"/>
    </source>
</evidence>
<dbReference type="GO" id="GO:0030154">
    <property type="term" value="P:cell differentiation"/>
    <property type="evidence" value="ECO:0007669"/>
    <property type="project" value="UniProtKB-KW"/>
</dbReference>
<feature type="domain" description="UNC-45/Cro1/She4 central" evidence="9">
    <location>
        <begin position="348"/>
        <end position="496"/>
    </location>
</feature>
<protein>
    <submittedName>
        <fullName evidence="10">Protein unc-45 homolog B-like</fullName>
    </submittedName>
</protein>
<evidence type="ECO:0000256" key="4">
    <source>
        <dbReference type="ARBA" id="ARBA00022541"/>
    </source>
</evidence>
<dbReference type="InterPro" id="IPR011990">
    <property type="entry name" value="TPR-like_helical_dom_sf"/>
</dbReference>
<organism evidence="10">
    <name type="scientific">Phallusia mammillata</name>
    <dbReference type="NCBI Taxonomy" id="59560"/>
    <lineage>
        <taxon>Eukaryota</taxon>
        <taxon>Metazoa</taxon>
        <taxon>Chordata</taxon>
        <taxon>Tunicata</taxon>
        <taxon>Ascidiacea</taxon>
        <taxon>Phlebobranchia</taxon>
        <taxon>Ascidiidae</taxon>
        <taxon>Phallusia</taxon>
    </lineage>
</organism>
<dbReference type="FunFam" id="1.25.10.10:FF:000043">
    <property type="entry name" value="Unc-45 myosin chaperone B"/>
    <property type="match status" value="1"/>
</dbReference>
<dbReference type="InterPro" id="IPR016024">
    <property type="entry name" value="ARM-type_fold"/>
</dbReference>
<keyword evidence="5" id="KW-0677">Repeat</keyword>